<dbReference type="FunFam" id="3.40.50.970:FF:000039">
    <property type="entry name" value="Indolepyruvate oxidoreductase subunit IorA"/>
    <property type="match status" value="1"/>
</dbReference>
<dbReference type="PROSITE" id="PS00198">
    <property type="entry name" value="4FE4S_FER_1"/>
    <property type="match status" value="1"/>
</dbReference>
<feature type="binding site" evidence="6">
    <location>
        <position position="595"/>
    </location>
    <ligand>
        <name>[4Fe-4S] cluster</name>
        <dbReference type="ChEBI" id="CHEBI:49883"/>
        <label>2</label>
    </ligand>
</feature>
<accession>I4C3K8</accession>
<feature type="binding site" evidence="6">
    <location>
        <position position="569"/>
    </location>
    <ligand>
        <name>[4Fe-4S] cluster</name>
        <dbReference type="ChEBI" id="CHEBI:49883"/>
        <label>2</label>
    </ligand>
</feature>
<dbReference type="GO" id="GO:0051539">
    <property type="term" value="F:4 iron, 4 sulfur cluster binding"/>
    <property type="evidence" value="ECO:0007669"/>
    <property type="project" value="UniProtKB-UniRule"/>
</dbReference>
<dbReference type="PROSITE" id="PS51379">
    <property type="entry name" value="4FE4S_FER_2"/>
    <property type="match status" value="1"/>
</dbReference>
<reference evidence="9" key="1">
    <citation type="submission" date="2012-06" db="EMBL/GenBank/DDBJ databases">
        <title>Complete sequence of chromosome of Desulfomonile tiedjei DSM 6799.</title>
        <authorList>
            <person name="Lucas S."/>
            <person name="Copeland A."/>
            <person name="Lapidus A."/>
            <person name="Glavina del Rio T."/>
            <person name="Dalin E."/>
            <person name="Tice H."/>
            <person name="Bruce D."/>
            <person name="Goodwin L."/>
            <person name="Pitluck S."/>
            <person name="Peters L."/>
            <person name="Ovchinnikova G."/>
            <person name="Zeytun A."/>
            <person name="Lu M."/>
            <person name="Kyrpides N."/>
            <person name="Mavromatis K."/>
            <person name="Ivanova N."/>
            <person name="Brettin T."/>
            <person name="Detter J.C."/>
            <person name="Han C."/>
            <person name="Larimer F."/>
            <person name="Land M."/>
            <person name="Hauser L."/>
            <person name="Markowitz V."/>
            <person name="Cheng J.-F."/>
            <person name="Hugenholtz P."/>
            <person name="Woyke T."/>
            <person name="Wu D."/>
            <person name="Spring S."/>
            <person name="Schroeder M."/>
            <person name="Brambilla E."/>
            <person name="Klenk H.-P."/>
            <person name="Eisen J.A."/>
        </authorList>
    </citation>
    <scope>NUCLEOTIDE SEQUENCE [LARGE SCALE GENOMIC DNA]</scope>
    <source>
        <strain evidence="9">ATCC 49306 / DSM 6799 / DCB-1</strain>
    </source>
</reference>
<dbReference type="OrthoDB" id="9804603at2"/>
<evidence type="ECO:0000256" key="5">
    <source>
        <dbReference type="PIRNR" id="PIRNR006439"/>
    </source>
</evidence>
<keyword evidence="5 6" id="KW-0004">4Fe-4S</keyword>
<dbReference type="STRING" id="706587.Desti_1437"/>
<evidence type="ECO:0000256" key="6">
    <source>
        <dbReference type="PIRSR" id="PIRSR006439-50"/>
    </source>
</evidence>
<keyword evidence="5" id="KW-0249">Electron transport</keyword>
<dbReference type="RefSeq" id="WP_014809297.1">
    <property type="nucleotide sequence ID" value="NC_018025.1"/>
</dbReference>
<dbReference type="eggNOG" id="COG4231">
    <property type="taxonomic scope" value="Bacteria"/>
</dbReference>
<dbReference type="InterPro" id="IPR017896">
    <property type="entry name" value="4Fe4S_Fe-S-bd"/>
</dbReference>
<dbReference type="PANTHER" id="PTHR43710">
    <property type="entry name" value="2-HYDROXYACYL-COA LYASE"/>
    <property type="match status" value="1"/>
</dbReference>
<dbReference type="PATRIC" id="fig|706587.4.peg.1644"/>
<dbReference type="EMBL" id="CP003360">
    <property type="protein sequence ID" value="AFM24149.1"/>
    <property type="molecule type" value="Genomic_DNA"/>
</dbReference>
<dbReference type="Pfam" id="PF01855">
    <property type="entry name" value="POR_N"/>
    <property type="match status" value="1"/>
</dbReference>
<evidence type="ECO:0000256" key="4">
    <source>
        <dbReference type="ARBA" id="ARBA00023014"/>
    </source>
</evidence>
<dbReference type="GO" id="GO:0043805">
    <property type="term" value="F:indolepyruvate ferredoxin oxidoreductase activity"/>
    <property type="evidence" value="ECO:0007669"/>
    <property type="project" value="UniProtKB-UniRule"/>
</dbReference>
<dbReference type="SUPFAM" id="SSF52518">
    <property type="entry name" value="Thiamin diphosphate-binding fold (THDP-binding)"/>
    <property type="match status" value="2"/>
</dbReference>
<sequence length="609" mass="65653">MTEKQNSEVRFLMGNEAIARGAIEAGCSVAAAYPGTPSSEVLESLVRWKKVLNHPIYLEWSVNEKIAFEVAYGSSLAGARSMAAMKMVGLNVASDPFLSAAYLGVRGGLVVVVADDPGPHSSQTEQDSRFFGWFAKVPVLDPGTPAEALTMMIQAFELSERYQVPVLLRPCLRVCHARQNVALNVPGAIGDVGPFKRNWTRWAAIPRYRLVLHGELNEKLATIVRDEPGSVPSLILGNASASIALITSGSVSSHVRDIVASDPEYGDIAVYKVDMPFPANTEALQDIVDSHAKTLVIEETYPVLELQIRNRTKVTGRMSGDVPPQGELTPEAVEDILVKTLDKPAPTRLSPAIKPRRPSLCPGCPHRPAFYMIKEVFDKSVYAGDIGCYTLGINMGVVDTCLCMGASIGMAGGLFRAPLEENSFRVVSTIGDSTFFHAGVPALINAVHTRASFVLVIMDNAVTAMTGGQPPPATATLADGSPAVPISLERLVHGCGVDFVEVVDPYDHAQLRETLQKARNYTFEEARGVSVVIARRPCVMSSLAEPSSLRFEVGEECDLCMSCIKDLECPAFKFVKEPEKRMTIDVDLCAGCGFCVNTCPSHAVKVKGA</sequence>
<dbReference type="PANTHER" id="PTHR43710:SF7">
    <property type="entry name" value="INDOLEPYRUVATE OXIDOREDUCTASE SUBUNIT IORA"/>
    <property type="match status" value="1"/>
</dbReference>
<evidence type="ECO:0000256" key="1">
    <source>
        <dbReference type="ARBA" id="ARBA00022723"/>
    </source>
</evidence>
<keyword evidence="3 5" id="KW-0408">Iron</keyword>
<evidence type="ECO:0000313" key="9">
    <source>
        <dbReference type="Proteomes" id="UP000006055"/>
    </source>
</evidence>
<name>I4C3K8_DESTA</name>
<feature type="binding site" evidence="6">
    <location>
        <position position="592"/>
    </location>
    <ligand>
        <name>[4Fe-4S] cluster</name>
        <dbReference type="ChEBI" id="CHEBI:49883"/>
        <label>2</label>
    </ligand>
</feature>
<dbReference type="CDD" id="cd07034">
    <property type="entry name" value="TPP_PYR_PFOR_IOR-alpha_like"/>
    <property type="match status" value="1"/>
</dbReference>
<keyword evidence="5" id="KW-0813">Transport</keyword>
<evidence type="ECO:0000256" key="3">
    <source>
        <dbReference type="ARBA" id="ARBA00023004"/>
    </source>
</evidence>
<organism evidence="8 9">
    <name type="scientific">Desulfomonile tiedjei (strain ATCC 49306 / DSM 6799 / DCB-1)</name>
    <dbReference type="NCBI Taxonomy" id="706587"/>
    <lineage>
        <taxon>Bacteria</taxon>
        <taxon>Pseudomonadati</taxon>
        <taxon>Thermodesulfobacteriota</taxon>
        <taxon>Desulfomonilia</taxon>
        <taxon>Desulfomonilales</taxon>
        <taxon>Desulfomonilaceae</taxon>
        <taxon>Desulfomonile</taxon>
    </lineage>
</organism>
<evidence type="ECO:0000259" key="7">
    <source>
        <dbReference type="PROSITE" id="PS51379"/>
    </source>
</evidence>
<feature type="binding site" evidence="6">
    <location>
        <position position="599"/>
    </location>
    <ligand>
        <name>[4Fe-4S] cluster</name>
        <dbReference type="ChEBI" id="CHEBI:49883"/>
        <label>1</label>
    </ligand>
</feature>
<dbReference type="HOGENOM" id="CLU_017727_0_0_7"/>
<dbReference type="SUPFAM" id="SSF54862">
    <property type="entry name" value="4Fe-4S ferredoxins"/>
    <property type="match status" value="1"/>
</dbReference>
<dbReference type="InterPro" id="IPR045025">
    <property type="entry name" value="HACL1-like"/>
</dbReference>
<dbReference type="Pfam" id="PF02775">
    <property type="entry name" value="TPP_enzyme_C"/>
    <property type="match status" value="1"/>
</dbReference>
<dbReference type="Proteomes" id="UP000006055">
    <property type="component" value="Chromosome"/>
</dbReference>
<keyword evidence="8" id="KW-0670">Pyruvate</keyword>
<feature type="binding site" evidence="6">
    <location>
        <position position="557"/>
    </location>
    <ligand>
        <name>[4Fe-4S] cluster</name>
        <dbReference type="ChEBI" id="CHEBI:49883"/>
        <label>1</label>
    </ligand>
</feature>
<dbReference type="GO" id="GO:0030976">
    <property type="term" value="F:thiamine pyrophosphate binding"/>
    <property type="evidence" value="ECO:0007669"/>
    <property type="project" value="InterPro"/>
</dbReference>
<comment type="cofactor">
    <cofactor evidence="5 6">
        <name>[4Fe-4S] cluster</name>
        <dbReference type="ChEBI" id="CHEBI:49883"/>
    </cofactor>
    <text evidence="5 6">Binds 2 [4Fe-4S] clusters. In this family the first cluster has a non-standard and varying [4Fe-4S] binding motif CX(2)CX(2)CX(4-5)CP.</text>
</comment>
<keyword evidence="4 5" id="KW-0411">Iron-sulfur</keyword>
<feature type="binding site" evidence="6">
    <location>
        <position position="560"/>
    </location>
    <ligand>
        <name>[4Fe-4S] cluster</name>
        <dbReference type="ChEBI" id="CHEBI:49883"/>
        <label>1</label>
    </ligand>
</feature>
<dbReference type="InterPro" id="IPR017900">
    <property type="entry name" value="4Fe4S_Fe_S_CS"/>
</dbReference>
<dbReference type="InterPro" id="IPR002880">
    <property type="entry name" value="Pyrv_Fd/Flavodoxin_OxRdtase_N"/>
</dbReference>
<dbReference type="CDD" id="cd02008">
    <property type="entry name" value="TPP_IOR_alpha"/>
    <property type="match status" value="1"/>
</dbReference>
<dbReference type="Gene3D" id="3.40.50.970">
    <property type="match status" value="2"/>
</dbReference>
<evidence type="ECO:0000313" key="8">
    <source>
        <dbReference type="EMBL" id="AFM24149.1"/>
    </source>
</evidence>
<protein>
    <recommendedName>
        <fullName evidence="5">Indolepyruvate oxidoreductase subunit IorA</fullName>
        <shortName evidence="5">IOR</shortName>
        <ecNumber evidence="5">1.2.7.8</ecNumber>
    </recommendedName>
    <alternativeName>
        <fullName evidence="5">Indolepyruvate ferredoxin oxidoreductase subunit alpha</fullName>
    </alternativeName>
</protein>
<dbReference type="InterPro" id="IPR029061">
    <property type="entry name" value="THDP-binding"/>
</dbReference>
<dbReference type="Pfam" id="PF00037">
    <property type="entry name" value="Fer4"/>
    <property type="match status" value="1"/>
</dbReference>
<evidence type="ECO:0000256" key="2">
    <source>
        <dbReference type="ARBA" id="ARBA00023002"/>
    </source>
</evidence>
<dbReference type="Gene3D" id="3.30.70.20">
    <property type="match status" value="1"/>
</dbReference>
<keyword evidence="2 5" id="KW-0560">Oxidoreductase</keyword>
<gene>
    <name evidence="8" type="ordered locus">Desti_1437</name>
</gene>
<dbReference type="InterPro" id="IPR011766">
    <property type="entry name" value="TPP_enzyme_TPP-bd"/>
</dbReference>
<comment type="catalytic activity">
    <reaction evidence="5">
        <text>indole-3-pyruvate + 2 oxidized [2Fe-2S]-[ferredoxin] + CoA = (indol-3-yl)acetyl-CoA + 2 reduced [2Fe-2S]-[ferredoxin] + CO2 + H(+)</text>
        <dbReference type="Rhea" id="RHEA:12645"/>
        <dbReference type="Rhea" id="RHEA-COMP:10000"/>
        <dbReference type="Rhea" id="RHEA-COMP:10001"/>
        <dbReference type="ChEBI" id="CHEBI:15378"/>
        <dbReference type="ChEBI" id="CHEBI:16526"/>
        <dbReference type="ChEBI" id="CHEBI:17640"/>
        <dbReference type="ChEBI" id="CHEBI:33737"/>
        <dbReference type="ChEBI" id="CHEBI:33738"/>
        <dbReference type="ChEBI" id="CHEBI:57271"/>
        <dbReference type="ChEBI" id="CHEBI:57287"/>
        <dbReference type="EC" id="1.2.7.8"/>
    </reaction>
</comment>
<dbReference type="GO" id="GO:0044281">
    <property type="term" value="P:small molecule metabolic process"/>
    <property type="evidence" value="ECO:0007669"/>
    <property type="project" value="UniProtKB-ARBA"/>
</dbReference>
<feature type="domain" description="4Fe-4S ferredoxin-type" evidence="7">
    <location>
        <begin position="580"/>
        <end position="609"/>
    </location>
</feature>
<dbReference type="KEGG" id="dti:Desti_1437"/>
<feature type="binding site" evidence="6">
    <location>
        <position position="589"/>
    </location>
    <ligand>
        <name>[4Fe-4S] cluster</name>
        <dbReference type="ChEBI" id="CHEBI:49883"/>
        <label>2</label>
    </ligand>
</feature>
<dbReference type="InterPro" id="IPR017721">
    <property type="entry name" value="IorA"/>
</dbReference>
<dbReference type="PIRSF" id="PIRSF006439">
    <property type="entry name" value="Indolepyruvate_ferr_oxidored"/>
    <property type="match status" value="1"/>
</dbReference>
<dbReference type="EC" id="1.2.7.8" evidence="5"/>
<dbReference type="GO" id="GO:0046872">
    <property type="term" value="F:metal ion binding"/>
    <property type="evidence" value="ECO:0007669"/>
    <property type="project" value="UniProtKB-UniRule"/>
</dbReference>
<proteinExistence type="predicted"/>
<keyword evidence="9" id="KW-1185">Reference proteome</keyword>
<feature type="binding site" evidence="6">
    <location>
        <position position="563"/>
    </location>
    <ligand>
        <name>[4Fe-4S] cluster</name>
        <dbReference type="ChEBI" id="CHEBI:49883"/>
        <label>1</label>
    </ligand>
</feature>
<keyword evidence="1 5" id="KW-0479">Metal-binding</keyword>
<dbReference type="AlphaFoldDB" id="I4C3K8"/>
<comment type="function">
    <text evidence="5">Catalyzes the ferredoxin-dependent oxidative decarboxylation of arylpyruvates.</text>
</comment>